<protein>
    <submittedName>
        <fullName evidence="1">Uncharacterized protein</fullName>
    </submittedName>
</protein>
<dbReference type="RefSeq" id="WP_090260045.1">
    <property type="nucleotide sequence ID" value="NZ_FOIR01000003.1"/>
</dbReference>
<sequence>MFTQPTLYLGAMNGQHKITISGVVFYVEDCCQKQLLNHLAAMNNFRKDMPLDERVAEVLLDELKAVGKDVISGVEVEHLIQRTKHLRQPD</sequence>
<dbReference type="AlphaFoldDB" id="A0A1I0RBN4"/>
<dbReference type="OrthoDB" id="982123at2"/>
<keyword evidence="2" id="KW-1185">Reference proteome</keyword>
<dbReference type="Proteomes" id="UP000199437">
    <property type="component" value="Unassembled WGS sequence"/>
</dbReference>
<proteinExistence type="predicted"/>
<organism evidence="1 2">
    <name type="scientific">Roseivirga pacifica</name>
    <dbReference type="NCBI Taxonomy" id="1267423"/>
    <lineage>
        <taxon>Bacteria</taxon>
        <taxon>Pseudomonadati</taxon>
        <taxon>Bacteroidota</taxon>
        <taxon>Cytophagia</taxon>
        <taxon>Cytophagales</taxon>
        <taxon>Roseivirgaceae</taxon>
        <taxon>Roseivirga</taxon>
    </lineage>
</organism>
<dbReference type="EMBL" id="FOIR01000003">
    <property type="protein sequence ID" value="SEW38070.1"/>
    <property type="molecule type" value="Genomic_DNA"/>
</dbReference>
<dbReference type="GeneID" id="99988054"/>
<accession>A0A1I0RBN4</accession>
<name>A0A1I0RBN4_9BACT</name>
<gene>
    <name evidence="1" type="ORF">SAMN05216290_3378</name>
</gene>
<evidence type="ECO:0000313" key="2">
    <source>
        <dbReference type="Proteomes" id="UP000199437"/>
    </source>
</evidence>
<reference evidence="2" key="1">
    <citation type="submission" date="2016-10" db="EMBL/GenBank/DDBJ databases">
        <authorList>
            <person name="Varghese N."/>
            <person name="Submissions S."/>
        </authorList>
    </citation>
    <scope>NUCLEOTIDE SEQUENCE [LARGE SCALE GENOMIC DNA]</scope>
    <source>
        <strain evidence="2">CGMCC 1.12402</strain>
    </source>
</reference>
<evidence type="ECO:0000313" key="1">
    <source>
        <dbReference type="EMBL" id="SEW38070.1"/>
    </source>
</evidence>